<sequence>MLWAAAADYALSAKIRNLNEFYQQITTGQHLPSGLDIVNTLRYFQQTLLGYLSADHPLLRDANIDSLETCVSEKGEASRAALFPNLNYAGLYHALINVIDIYPFITTGQIGPFVFHGINYHVIALGCAILNTVHCLYLFLETELAEQLPFTVASLLTFYPIELQPDILRLLCNILLPFVLASRYNNDKGDTFATASISGVVLLVFQFCKDPLILVIVGHHTWLLETLLSLRSDVYKVILSVIAYGTTDSRIPAANLLFHYWPLAKAVAGDRRTVQYKIHGNKTRSDIALFLTGIVLVAWTPTRCQHKDCSSGDENLSIRKCYNSSFCAEFGDSPPPLFLCSNCAKSVPENVKSSVHPYCQPLSALANVCQNKECSSNNRIAVCICFSDVCLRTNNFIPLRLCQKCHDRKHADVQHICLTNILKPWDCDKNTFCDMVIAIVSLLKETSIMLDIVATKKLPKWLQQLEGCPTSEQQKEMADERRMLSRYGIWMLTELCTLTPEVPAEAVGHLLSMLFVWFCTTALLPS</sequence>
<accession>A0A183IUH0</accession>
<dbReference type="AlphaFoldDB" id="A0A183IUH0"/>
<dbReference type="InterPro" id="IPR024855">
    <property type="entry name" value="UNC79"/>
</dbReference>
<dbReference type="PANTHER" id="PTHR21696:SF2">
    <property type="entry name" value="PROTEIN UNC-79 HOMOLOG"/>
    <property type="match status" value="1"/>
</dbReference>
<reference evidence="1 2" key="2">
    <citation type="submission" date="2018-11" db="EMBL/GenBank/DDBJ databases">
        <authorList>
            <consortium name="Pathogen Informatics"/>
        </authorList>
    </citation>
    <scope>NUCLEOTIDE SEQUENCE [LARGE SCALE GENOMIC DNA]</scope>
</reference>
<evidence type="ECO:0000313" key="3">
    <source>
        <dbReference type="WBParaSite" id="SBAD_0000753901-mRNA-1"/>
    </source>
</evidence>
<dbReference type="Pfam" id="PF14776">
    <property type="entry name" value="UNC-79"/>
    <property type="match status" value="1"/>
</dbReference>
<protein>
    <submittedName>
        <fullName evidence="3">Protein unc-79 homolog</fullName>
    </submittedName>
</protein>
<organism evidence="3">
    <name type="scientific">Soboliphyme baturini</name>
    <dbReference type="NCBI Taxonomy" id="241478"/>
    <lineage>
        <taxon>Eukaryota</taxon>
        <taxon>Metazoa</taxon>
        <taxon>Ecdysozoa</taxon>
        <taxon>Nematoda</taxon>
        <taxon>Enoplea</taxon>
        <taxon>Dorylaimia</taxon>
        <taxon>Dioctophymatida</taxon>
        <taxon>Dioctophymatoidea</taxon>
        <taxon>Soboliphymatidae</taxon>
        <taxon>Soboliphyme</taxon>
    </lineage>
</organism>
<evidence type="ECO:0000313" key="1">
    <source>
        <dbReference type="EMBL" id="VDP12510.1"/>
    </source>
</evidence>
<dbReference type="EMBL" id="UZAM01010473">
    <property type="protein sequence ID" value="VDP12510.1"/>
    <property type="molecule type" value="Genomic_DNA"/>
</dbReference>
<reference evidence="3" key="1">
    <citation type="submission" date="2016-06" db="UniProtKB">
        <authorList>
            <consortium name="WormBaseParasite"/>
        </authorList>
    </citation>
    <scope>IDENTIFICATION</scope>
</reference>
<dbReference type="WBParaSite" id="SBAD_0000753901-mRNA-1">
    <property type="protein sequence ID" value="SBAD_0000753901-mRNA-1"/>
    <property type="gene ID" value="SBAD_0000753901"/>
</dbReference>
<keyword evidence="2" id="KW-1185">Reference proteome</keyword>
<name>A0A183IUH0_9BILA</name>
<gene>
    <name evidence="1" type="ORF">SBAD_LOCUS7267</name>
</gene>
<evidence type="ECO:0000313" key="2">
    <source>
        <dbReference type="Proteomes" id="UP000270296"/>
    </source>
</evidence>
<dbReference type="Proteomes" id="UP000270296">
    <property type="component" value="Unassembled WGS sequence"/>
</dbReference>
<dbReference type="OrthoDB" id="6270916at2759"/>
<proteinExistence type="predicted"/>
<dbReference type="PANTHER" id="PTHR21696">
    <property type="entry name" value="PROTEIN UNC-79 HOMOLOG"/>
    <property type="match status" value="1"/>
</dbReference>